<evidence type="ECO:0000313" key="2">
    <source>
        <dbReference type="EMBL" id="SUP82301.1"/>
    </source>
</evidence>
<feature type="transmembrane region" description="Helical" evidence="1">
    <location>
        <begin position="42"/>
        <end position="62"/>
    </location>
</feature>
<dbReference type="Proteomes" id="UP000255087">
    <property type="component" value="Unassembled WGS sequence"/>
</dbReference>
<organism evidence="2 3">
    <name type="scientific">Yersinia pseudotuberculosis</name>
    <dbReference type="NCBI Taxonomy" id="633"/>
    <lineage>
        <taxon>Bacteria</taxon>
        <taxon>Pseudomonadati</taxon>
        <taxon>Pseudomonadota</taxon>
        <taxon>Gammaproteobacteria</taxon>
        <taxon>Enterobacterales</taxon>
        <taxon>Yersiniaceae</taxon>
        <taxon>Yersinia</taxon>
    </lineage>
</organism>
<reference evidence="2 3" key="1">
    <citation type="submission" date="2018-06" db="EMBL/GenBank/DDBJ databases">
        <authorList>
            <consortium name="Pathogen Informatics"/>
            <person name="Doyle S."/>
        </authorList>
    </citation>
    <scope>NUCLEOTIDE SEQUENCE [LARGE SCALE GENOMIC DNA]</scope>
    <source>
        <strain evidence="2 3">NCTC8580</strain>
    </source>
</reference>
<dbReference type="RefSeq" id="WP_050093804.1">
    <property type="nucleotide sequence ID" value="NZ_CPWG01000041.1"/>
</dbReference>
<accession>A0A0T9JTM7</accession>
<keyword evidence="1" id="KW-1133">Transmembrane helix</keyword>
<evidence type="ECO:0000256" key="1">
    <source>
        <dbReference type="SAM" id="Phobius"/>
    </source>
</evidence>
<evidence type="ECO:0000313" key="3">
    <source>
        <dbReference type="Proteomes" id="UP000255087"/>
    </source>
</evidence>
<feature type="transmembrane region" description="Helical" evidence="1">
    <location>
        <begin position="6"/>
        <end position="30"/>
    </location>
</feature>
<keyword evidence="1" id="KW-0812">Transmembrane</keyword>
<sequence length="66" mass="7025">MNDPGPLVILMAVIFDAIIFIPAALIFYFLGRSAKKSKTANVLNKLAVGSLIIGTIFAIVVIDAFS</sequence>
<gene>
    <name evidence="2" type="ORF">NCTC8580_02066</name>
</gene>
<protein>
    <submittedName>
        <fullName evidence="2">Uncharacterized protein</fullName>
    </submittedName>
</protein>
<proteinExistence type="predicted"/>
<keyword evidence="1" id="KW-0472">Membrane</keyword>
<name>A0A0T9JTM7_YERPU</name>
<dbReference type="AlphaFoldDB" id="A0A0T9JTM7"/>
<dbReference type="EMBL" id="UHJC01000001">
    <property type="protein sequence ID" value="SUP82301.1"/>
    <property type="molecule type" value="Genomic_DNA"/>
</dbReference>